<dbReference type="Proteomes" id="UP000310016">
    <property type="component" value="Unassembled WGS sequence"/>
</dbReference>
<dbReference type="InterPro" id="IPR017438">
    <property type="entry name" value="ATP-NAD_kinase_N"/>
</dbReference>
<dbReference type="Gene3D" id="2.60.200.40">
    <property type="match status" value="1"/>
</dbReference>
<evidence type="ECO:0000256" key="2">
    <source>
        <dbReference type="ARBA" id="ARBA00022516"/>
    </source>
</evidence>
<dbReference type="NCBIfam" id="TIGR03702">
    <property type="entry name" value="lip_kinase_YegS"/>
    <property type="match status" value="1"/>
</dbReference>
<keyword evidence="4" id="KW-0479">Metal-binding</keyword>
<accession>A0A4U0PYY6</accession>
<evidence type="ECO:0000256" key="7">
    <source>
        <dbReference type="ARBA" id="ARBA00022840"/>
    </source>
</evidence>
<dbReference type="GO" id="GO:0005886">
    <property type="term" value="C:plasma membrane"/>
    <property type="evidence" value="ECO:0007669"/>
    <property type="project" value="TreeGrafter"/>
</dbReference>
<dbReference type="PROSITE" id="PS50146">
    <property type="entry name" value="DAGK"/>
    <property type="match status" value="1"/>
</dbReference>
<evidence type="ECO:0000256" key="6">
    <source>
        <dbReference type="ARBA" id="ARBA00022777"/>
    </source>
</evidence>
<protein>
    <submittedName>
        <fullName evidence="13">Lipid kinase YegS</fullName>
        <ecNumber evidence="13">2.7.1.-</ecNumber>
    </submittedName>
</protein>
<keyword evidence="11" id="KW-1208">Phospholipid metabolism</keyword>
<evidence type="ECO:0000259" key="12">
    <source>
        <dbReference type="PROSITE" id="PS50146"/>
    </source>
</evidence>
<dbReference type="SMART" id="SM00046">
    <property type="entry name" value="DAGKc"/>
    <property type="match status" value="1"/>
</dbReference>
<keyword evidence="7" id="KW-0067">ATP-binding</keyword>
<name>A0A4U0PYY6_9NEIS</name>
<feature type="domain" description="DAGKc" evidence="12">
    <location>
        <begin position="4"/>
        <end position="135"/>
    </location>
</feature>
<dbReference type="EMBL" id="SUMF01000008">
    <property type="protein sequence ID" value="TJZ73789.1"/>
    <property type="molecule type" value="Genomic_DNA"/>
</dbReference>
<keyword evidence="8" id="KW-0460">Magnesium</keyword>
<dbReference type="EC" id="2.7.1.-" evidence="13"/>
<dbReference type="InterPro" id="IPR016064">
    <property type="entry name" value="NAD/diacylglycerol_kinase_sf"/>
</dbReference>
<keyword evidence="10" id="KW-0594">Phospholipid biosynthesis</keyword>
<dbReference type="GO" id="GO:0001727">
    <property type="term" value="F:lipid kinase activity"/>
    <property type="evidence" value="ECO:0007669"/>
    <property type="project" value="InterPro"/>
</dbReference>
<keyword evidence="14" id="KW-1185">Reference proteome</keyword>
<dbReference type="PANTHER" id="PTHR12358:SF106">
    <property type="entry name" value="LIPID KINASE YEGS"/>
    <property type="match status" value="1"/>
</dbReference>
<gene>
    <name evidence="13" type="primary">yegS</name>
    <name evidence="13" type="ORF">FAZ21_09210</name>
</gene>
<evidence type="ECO:0000256" key="9">
    <source>
        <dbReference type="ARBA" id="ARBA00023098"/>
    </source>
</evidence>
<proteinExistence type="inferred from homology"/>
<evidence type="ECO:0000256" key="5">
    <source>
        <dbReference type="ARBA" id="ARBA00022741"/>
    </source>
</evidence>
<evidence type="ECO:0000313" key="13">
    <source>
        <dbReference type="EMBL" id="TJZ73789.1"/>
    </source>
</evidence>
<dbReference type="Pfam" id="PF19279">
    <property type="entry name" value="YegS_C"/>
    <property type="match status" value="1"/>
</dbReference>
<dbReference type="RefSeq" id="WP_136773152.1">
    <property type="nucleotide sequence ID" value="NZ_CP156074.1"/>
</dbReference>
<dbReference type="InterPro" id="IPR005218">
    <property type="entry name" value="Diacylglycerol/lipid_kinase"/>
</dbReference>
<dbReference type="GO" id="GO:0008654">
    <property type="term" value="P:phospholipid biosynthetic process"/>
    <property type="evidence" value="ECO:0007669"/>
    <property type="project" value="UniProtKB-KW"/>
</dbReference>
<comment type="caution">
    <text evidence="13">The sequence shown here is derived from an EMBL/GenBank/DDBJ whole genome shotgun (WGS) entry which is preliminary data.</text>
</comment>
<organism evidence="13 14">
    <name type="scientific">Chitiniphilus eburneus</name>
    <dbReference type="NCBI Taxonomy" id="2571148"/>
    <lineage>
        <taxon>Bacteria</taxon>
        <taxon>Pseudomonadati</taxon>
        <taxon>Pseudomonadota</taxon>
        <taxon>Betaproteobacteria</taxon>
        <taxon>Neisseriales</taxon>
        <taxon>Chitinibacteraceae</taxon>
        <taxon>Chitiniphilus</taxon>
    </lineage>
</organism>
<dbReference type="PANTHER" id="PTHR12358">
    <property type="entry name" value="SPHINGOSINE KINASE"/>
    <property type="match status" value="1"/>
</dbReference>
<dbReference type="NCBIfam" id="NF009602">
    <property type="entry name" value="PRK13054.1"/>
    <property type="match status" value="1"/>
</dbReference>
<evidence type="ECO:0000256" key="8">
    <source>
        <dbReference type="ARBA" id="ARBA00022842"/>
    </source>
</evidence>
<keyword evidence="2" id="KW-0444">Lipid biosynthesis</keyword>
<sequence>MTPTSENRIRLIVNGKAALAPELREAVALARNAGQALEVRVTWEGGDAARYVTEAITDGARSIIAGGGDGTLNEVAGALLDHAAGQRPVLGLLPLGTANDFARGVGIPTDLPAALRLALVGEPRAIDAGRVNDRVFLNMATGGFGTQVTAETPDEQKSALGAFAYLLTGLKRLNAIQADRLRVEGPGFQWEGEFLVLAVGNGIQAGGGHRLCPQALLDDGLLDLRILAGGELLPALLERLLAGEEAERMIGARLPWLTLETPSEIQLNLDGEPLAGTRFRIEALPAALRMRLPADSPLLGQP</sequence>
<evidence type="ECO:0000256" key="11">
    <source>
        <dbReference type="ARBA" id="ARBA00023264"/>
    </source>
</evidence>
<dbReference type="OrthoDB" id="142078at2"/>
<dbReference type="NCBIfam" id="TIGR00147">
    <property type="entry name" value="YegS/Rv2252/BmrU family lipid kinase"/>
    <property type="match status" value="1"/>
</dbReference>
<dbReference type="SUPFAM" id="SSF111331">
    <property type="entry name" value="NAD kinase/diacylglycerol kinase-like"/>
    <property type="match status" value="1"/>
</dbReference>
<keyword evidence="3 13" id="KW-0808">Transferase</keyword>
<dbReference type="GO" id="GO:0046872">
    <property type="term" value="F:metal ion binding"/>
    <property type="evidence" value="ECO:0007669"/>
    <property type="project" value="UniProtKB-KW"/>
</dbReference>
<comment type="cofactor">
    <cofactor evidence="1">
        <name>Mg(2+)</name>
        <dbReference type="ChEBI" id="CHEBI:18420"/>
    </cofactor>
</comment>
<dbReference type="InterPro" id="IPR050187">
    <property type="entry name" value="Lipid_Phosphate_FormReg"/>
</dbReference>
<dbReference type="InterPro" id="IPR001206">
    <property type="entry name" value="Diacylglycerol_kinase_cat_dom"/>
</dbReference>
<dbReference type="HAMAP" id="MF_01377">
    <property type="entry name" value="YegS"/>
    <property type="match status" value="1"/>
</dbReference>
<dbReference type="Pfam" id="PF00781">
    <property type="entry name" value="DAGK_cat"/>
    <property type="match status" value="1"/>
</dbReference>
<keyword evidence="9" id="KW-0443">Lipid metabolism</keyword>
<keyword evidence="5" id="KW-0547">Nucleotide-binding</keyword>
<dbReference type="InterPro" id="IPR045540">
    <property type="entry name" value="YegS/DAGK_C"/>
</dbReference>
<evidence type="ECO:0000256" key="4">
    <source>
        <dbReference type="ARBA" id="ARBA00022723"/>
    </source>
</evidence>
<dbReference type="InterPro" id="IPR022433">
    <property type="entry name" value="Lip_kinase_YegS"/>
</dbReference>
<dbReference type="GO" id="GO:0005524">
    <property type="term" value="F:ATP binding"/>
    <property type="evidence" value="ECO:0007669"/>
    <property type="project" value="UniProtKB-KW"/>
</dbReference>
<reference evidence="13 14" key="1">
    <citation type="submission" date="2019-04" db="EMBL/GenBank/DDBJ databases">
        <title>Chitiniphilus eburnea sp. nov., a novel chitinolytic bacterium isolated from aquaculture sludge.</title>
        <authorList>
            <person name="Sheng M."/>
        </authorList>
    </citation>
    <scope>NUCLEOTIDE SEQUENCE [LARGE SCALE GENOMIC DNA]</scope>
    <source>
        <strain evidence="13 14">HX-2-15</strain>
    </source>
</reference>
<dbReference type="Gene3D" id="3.40.50.10330">
    <property type="entry name" value="Probable inorganic polyphosphate/atp-NAD kinase, domain 1"/>
    <property type="match status" value="1"/>
</dbReference>
<evidence type="ECO:0000256" key="10">
    <source>
        <dbReference type="ARBA" id="ARBA00023209"/>
    </source>
</evidence>
<dbReference type="AlphaFoldDB" id="A0A4U0PYY6"/>
<keyword evidence="6 13" id="KW-0418">Kinase</keyword>
<evidence type="ECO:0000313" key="14">
    <source>
        <dbReference type="Proteomes" id="UP000310016"/>
    </source>
</evidence>
<evidence type="ECO:0000256" key="1">
    <source>
        <dbReference type="ARBA" id="ARBA00001946"/>
    </source>
</evidence>
<evidence type="ECO:0000256" key="3">
    <source>
        <dbReference type="ARBA" id="ARBA00022679"/>
    </source>
</evidence>